<dbReference type="InterPro" id="IPR013783">
    <property type="entry name" value="Ig-like_fold"/>
</dbReference>
<gene>
    <name evidence="1" type="ORF">GTQ34_16440</name>
</gene>
<keyword evidence="2" id="KW-1185">Reference proteome</keyword>
<evidence type="ECO:0000313" key="1">
    <source>
        <dbReference type="EMBL" id="NAY93497.1"/>
    </source>
</evidence>
<proteinExistence type="predicted"/>
<dbReference type="Gene3D" id="2.60.40.10">
    <property type="entry name" value="Immunoglobulins"/>
    <property type="match status" value="2"/>
</dbReference>
<sequence>MKRLLILLVVVFIHSCSKSENNPDSPVDETENTAPSVPVTIYPTNGLLCIENPIEFSWNSAIDKEGDEITYEIEIASDESFTNLIEKTTVNETKKTFTLEKGIELNWRVRAKDNKNNVSDFSTNWKFYTEGEGIVNYLPFKPTLLNPILNSTVTGNSVSLEWSSSDVDGDELVYDLYFGNSNPPSLFQENISDNTYSIGIIENQIYYWKIIVKDGNGGEAIGNVWNFKS</sequence>
<dbReference type="InterPro" id="IPR036116">
    <property type="entry name" value="FN3_sf"/>
</dbReference>
<accession>A0A964TER1</accession>
<name>A0A964TER1_9FLAO</name>
<evidence type="ECO:0008006" key="3">
    <source>
        <dbReference type="Google" id="ProtNLM"/>
    </source>
</evidence>
<dbReference type="Proteomes" id="UP000667650">
    <property type="component" value="Unassembled WGS sequence"/>
</dbReference>
<evidence type="ECO:0000313" key="2">
    <source>
        <dbReference type="Proteomes" id="UP000667650"/>
    </source>
</evidence>
<reference evidence="1" key="1">
    <citation type="submission" date="2020-01" db="EMBL/GenBank/DDBJ databases">
        <title>Muricauda ochracea sp. nov., isolated from a tidal flat of Garorim bay in Korea.</title>
        <authorList>
            <person name="Kim D."/>
            <person name="Yoo Y."/>
            <person name="Kim J.-J."/>
        </authorList>
    </citation>
    <scope>NUCLEOTIDE SEQUENCE</scope>
    <source>
        <strain evidence="1">JGD-17</strain>
    </source>
</reference>
<dbReference type="RefSeq" id="WP_166524907.1">
    <property type="nucleotide sequence ID" value="NZ_JAAABI010000016.1"/>
</dbReference>
<dbReference type="SUPFAM" id="SSF49265">
    <property type="entry name" value="Fibronectin type III"/>
    <property type="match status" value="1"/>
</dbReference>
<dbReference type="AlphaFoldDB" id="A0A964TER1"/>
<protein>
    <recommendedName>
        <fullName evidence="3">Fibronectin type-III domain-containing protein</fullName>
    </recommendedName>
</protein>
<comment type="caution">
    <text evidence="1">The sequence shown here is derived from an EMBL/GenBank/DDBJ whole genome shotgun (WGS) entry which is preliminary data.</text>
</comment>
<dbReference type="EMBL" id="JAAABI010000016">
    <property type="protein sequence ID" value="NAY93497.1"/>
    <property type="molecule type" value="Genomic_DNA"/>
</dbReference>
<organism evidence="1 2">
    <name type="scientific">Flagellimonas ochracea</name>
    <dbReference type="NCBI Taxonomy" id="2696472"/>
    <lineage>
        <taxon>Bacteria</taxon>
        <taxon>Pseudomonadati</taxon>
        <taxon>Bacteroidota</taxon>
        <taxon>Flavobacteriia</taxon>
        <taxon>Flavobacteriales</taxon>
        <taxon>Flavobacteriaceae</taxon>
        <taxon>Flagellimonas</taxon>
    </lineage>
</organism>